<dbReference type="AlphaFoldDB" id="A0AAX3JCE4"/>
<comment type="caution">
    <text evidence="1">The sequence shown here is derived from an EMBL/GenBank/DDBJ whole genome shotgun (WGS) entry which is preliminary data.</text>
</comment>
<evidence type="ECO:0000313" key="1">
    <source>
        <dbReference type="EMBL" id="VXC58500.1"/>
    </source>
</evidence>
<dbReference type="EMBL" id="CABWMH010000052">
    <property type="protein sequence ID" value="VXC58500.1"/>
    <property type="molecule type" value="Genomic_DNA"/>
</dbReference>
<evidence type="ECO:0000313" key="2">
    <source>
        <dbReference type="Proteomes" id="UP000433737"/>
    </source>
</evidence>
<organism evidence="1 2">
    <name type="scientific">Pantoea brenneri</name>
    <dbReference type="NCBI Taxonomy" id="472694"/>
    <lineage>
        <taxon>Bacteria</taxon>
        <taxon>Pseudomonadati</taxon>
        <taxon>Pseudomonadota</taxon>
        <taxon>Gammaproteobacteria</taxon>
        <taxon>Enterobacterales</taxon>
        <taxon>Erwiniaceae</taxon>
        <taxon>Pantoea</taxon>
    </lineage>
</organism>
<protein>
    <submittedName>
        <fullName evidence="1">Baseplate protein</fullName>
    </submittedName>
</protein>
<gene>
    <name evidence="1" type="ORF">PANT111_560006</name>
</gene>
<proteinExistence type="predicted"/>
<dbReference type="Proteomes" id="UP000433737">
    <property type="component" value="Unassembled WGS sequence"/>
</dbReference>
<dbReference type="RefSeq" id="WP_159224191.1">
    <property type="nucleotide sequence ID" value="NZ_LR733503.1"/>
</dbReference>
<accession>A0AAX3JCE4</accession>
<sequence length="163" mass="17906">MSGFSNTKADTAFLKKRFNQNLAAGEKLIGSEYWMTVKGYPNLSILIRTTQLPEMAREDVEDVAPGGMKFNQHGSLKNSGEFQMTCVETIKGDVFAAVRQMVLNKEYVDITFAAAAESNGGDSAGLTRSYLHCKVYSDAVDFGSEDTTAAVKLPLRVVYNWAE</sequence>
<name>A0AAX3JCE4_9GAMM</name>
<reference evidence="1 2" key="1">
    <citation type="submission" date="2019-10" db="EMBL/GenBank/DDBJ databases">
        <authorList>
            <person name="Karimi E."/>
        </authorList>
    </citation>
    <scope>NUCLEOTIDE SEQUENCE [LARGE SCALE GENOMIC DNA]</scope>
    <source>
        <strain evidence="1">Pantoea sp. 111</strain>
    </source>
</reference>